<protein>
    <submittedName>
        <fullName evidence="1">Uncharacterized protein</fullName>
    </submittedName>
</protein>
<evidence type="ECO:0000313" key="1">
    <source>
        <dbReference type="EMBL" id="QBJ04078.1"/>
    </source>
</evidence>
<dbReference type="RefSeq" id="YP_010082836.1">
    <property type="nucleotide sequence ID" value="NC_055035.1"/>
</dbReference>
<dbReference type="GeneID" id="65071844"/>
<dbReference type="Proteomes" id="UP000292160">
    <property type="component" value="Segment"/>
</dbReference>
<organism evidence="1 2">
    <name type="scientific">Fusobacterium phage Fnu1</name>
    <dbReference type="NCBI Taxonomy" id="2530024"/>
    <lineage>
        <taxon>Viruses</taxon>
        <taxon>Duplodnaviria</taxon>
        <taxon>Heunggongvirae</taxon>
        <taxon>Uroviricota</taxon>
        <taxon>Caudoviricetes</taxon>
        <taxon>Latrobevirus</taxon>
        <taxon>Latrobevirus FNU1</taxon>
    </lineage>
</organism>
<name>A0A481W5P3_9CAUD</name>
<reference evidence="1 2" key="1">
    <citation type="submission" date="2019-02" db="EMBL/GenBank/DDBJ databases">
        <title>Genomic, morphological and functional characterisation of novel bacteriophage Fnu1 capable of disrupt Fusobacterium nucleatum biofilm.</title>
        <authorList>
            <person name="Kabwe M."/>
            <person name="Brown T.L."/>
            <person name="Dashper S."/>
            <person name="Speirs L."/>
            <person name="Ku H."/>
            <person name="Petrovski S."/>
            <person name="Chan H.T."/>
            <person name="Lock P."/>
            <person name="Tucci J."/>
        </authorList>
    </citation>
    <scope>NUCLEOTIDE SEQUENCE [LARGE SCALE GENOMIC DNA]</scope>
</reference>
<dbReference type="KEGG" id="vg:65071844"/>
<keyword evidence="2" id="KW-1185">Reference proteome</keyword>
<evidence type="ECO:0000313" key="2">
    <source>
        <dbReference type="Proteomes" id="UP000292160"/>
    </source>
</evidence>
<accession>A0A481W5P3</accession>
<dbReference type="EMBL" id="MK554696">
    <property type="protein sequence ID" value="QBJ04078.1"/>
    <property type="molecule type" value="Genomic_DNA"/>
</dbReference>
<sequence length="333" mass="38285">MPNYSGYWYTIKAFKQIDIIEVKVNTNFNLSSVSRYKTWVNPQLIPTYKYFKGVYPSTTASLSVVGLGNNTYKVQTQDVDNGSIAYVLCIEDDLVLSDYPYEYPLTTTFTGSWETQHILNAMEVYTVNSSNDFTFILPKNTNNIKIFPVFDYMTAPLGLREFTFNITKVNNRSWKVQPMFRYSYKTDFYRYINNCALTVYNASLIRVTTNIYYRKFLRNNDNSPFGVSTVYYNIAGSSSNYTVYPDPSDWETSWVQSGAIGTLWHPVEYQTLPSTESVLVRTNEMKQTSFNVNVNTSLGKNATKNEIIVSVTRLGDSLVPYNNCGLKIYVIYE</sequence>
<proteinExistence type="predicted"/>